<comment type="caution">
    <text evidence="2">The sequence shown here is derived from an EMBL/GenBank/DDBJ whole genome shotgun (WGS) entry which is preliminary data.</text>
</comment>
<gene>
    <name evidence="2" type="ORF">GUJ93_ZPchr2162g18758</name>
</gene>
<dbReference type="Proteomes" id="UP000729402">
    <property type="component" value="Unassembled WGS sequence"/>
</dbReference>
<keyword evidence="3" id="KW-1185">Reference proteome</keyword>
<feature type="region of interest" description="Disordered" evidence="1">
    <location>
        <begin position="45"/>
        <end position="84"/>
    </location>
</feature>
<reference evidence="2" key="1">
    <citation type="journal article" date="2021" name="bioRxiv">
        <title>Whole Genome Assembly and Annotation of Northern Wild Rice, Zizania palustris L., Supports a Whole Genome Duplication in the Zizania Genus.</title>
        <authorList>
            <person name="Haas M."/>
            <person name="Kono T."/>
            <person name="Macchietto M."/>
            <person name="Millas R."/>
            <person name="McGilp L."/>
            <person name="Shao M."/>
            <person name="Duquette J."/>
            <person name="Hirsch C.N."/>
            <person name="Kimball J."/>
        </authorList>
    </citation>
    <scope>NUCLEOTIDE SEQUENCE</scope>
    <source>
        <tissue evidence="2">Fresh leaf tissue</tissue>
    </source>
</reference>
<feature type="compositionally biased region" description="Polar residues" evidence="1">
    <location>
        <begin position="56"/>
        <end position="67"/>
    </location>
</feature>
<sequence length="102" mass="10892">MVFPASLTLPSACSRLTAAASSPPPWLPTLFSAGHPPPDLARHLHTSSPPCRRLHPTSTRLPTSSSVCHPPPRLPTLLSAGHPPPRLARLLGRRLHVSGRRG</sequence>
<dbReference type="EMBL" id="JAAALK010000960">
    <property type="protein sequence ID" value="KAG8043313.1"/>
    <property type="molecule type" value="Genomic_DNA"/>
</dbReference>
<organism evidence="2 3">
    <name type="scientific">Zizania palustris</name>
    <name type="common">Northern wild rice</name>
    <dbReference type="NCBI Taxonomy" id="103762"/>
    <lineage>
        <taxon>Eukaryota</taxon>
        <taxon>Viridiplantae</taxon>
        <taxon>Streptophyta</taxon>
        <taxon>Embryophyta</taxon>
        <taxon>Tracheophyta</taxon>
        <taxon>Spermatophyta</taxon>
        <taxon>Magnoliopsida</taxon>
        <taxon>Liliopsida</taxon>
        <taxon>Poales</taxon>
        <taxon>Poaceae</taxon>
        <taxon>BOP clade</taxon>
        <taxon>Oryzoideae</taxon>
        <taxon>Oryzeae</taxon>
        <taxon>Zizaniinae</taxon>
        <taxon>Zizania</taxon>
    </lineage>
</organism>
<reference evidence="2" key="2">
    <citation type="submission" date="2021-02" db="EMBL/GenBank/DDBJ databases">
        <authorList>
            <person name="Kimball J.A."/>
            <person name="Haas M.W."/>
            <person name="Macchietto M."/>
            <person name="Kono T."/>
            <person name="Duquette J."/>
            <person name="Shao M."/>
        </authorList>
    </citation>
    <scope>NUCLEOTIDE SEQUENCE</scope>
    <source>
        <tissue evidence="2">Fresh leaf tissue</tissue>
    </source>
</reference>
<name>A0A8J5RCB5_ZIZPA</name>
<evidence type="ECO:0000313" key="2">
    <source>
        <dbReference type="EMBL" id="KAG8043313.1"/>
    </source>
</evidence>
<protein>
    <submittedName>
        <fullName evidence="2">Uncharacterized protein</fullName>
    </submittedName>
</protein>
<proteinExistence type="predicted"/>
<accession>A0A8J5RCB5</accession>
<dbReference type="AlphaFoldDB" id="A0A8J5RCB5"/>
<evidence type="ECO:0000313" key="3">
    <source>
        <dbReference type="Proteomes" id="UP000729402"/>
    </source>
</evidence>
<evidence type="ECO:0000256" key="1">
    <source>
        <dbReference type="SAM" id="MobiDB-lite"/>
    </source>
</evidence>